<name>A0ABR2IE93_9PEZI</name>
<keyword evidence="2" id="KW-0560">Oxidoreductase</keyword>
<dbReference type="SUPFAM" id="SSF51197">
    <property type="entry name" value="Clavaminate synthase-like"/>
    <property type="match status" value="1"/>
</dbReference>
<organism evidence="2 3">
    <name type="scientific">Apiospora arundinis</name>
    <dbReference type="NCBI Taxonomy" id="335852"/>
    <lineage>
        <taxon>Eukaryota</taxon>
        <taxon>Fungi</taxon>
        <taxon>Dikarya</taxon>
        <taxon>Ascomycota</taxon>
        <taxon>Pezizomycotina</taxon>
        <taxon>Sordariomycetes</taxon>
        <taxon>Xylariomycetidae</taxon>
        <taxon>Amphisphaeriales</taxon>
        <taxon>Apiosporaceae</taxon>
        <taxon>Apiospora</taxon>
    </lineage>
</organism>
<evidence type="ECO:0000313" key="3">
    <source>
        <dbReference type="Proteomes" id="UP001390339"/>
    </source>
</evidence>
<dbReference type="InterPro" id="IPR051961">
    <property type="entry name" value="Fungal_Metabolite_Diox"/>
</dbReference>
<sequence length="352" mass="37985">MSQLRSCHKASVFGMVHRRAINLGSARRGVSSMPVQVEPTRAEIARGALDARNLEKAVRALHLNGLVVVKDVVPHHAIDLLNEKMVQDALVLQARGEDGPFNYNQGNLQLDPPPIAKYFIPSIFTNPIATQITSGILGPRPQWTFCSANAAMPAAPGAPPPERQPVHSDADFAHPAHPFALVVNVPLTKMAPANGSTELWLGTHQGGGGAAADDSGGVGQQLGAHGERASGRIDPRHLRARVAAGRPPVQPVVDKGSVVIRDLRLWHAGMPHRGTGAEARARVMLAMIHFAPWYRGRMRLQFGSSIAGILEEEERAGRLGLEVPVDWVSDEVALKAYMNRGFGNSYDFDQDD</sequence>
<protein>
    <submittedName>
        <fullName evidence="2">Phytanoyl-CoA dioxygenase</fullName>
    </submittedName>
</protein>
<keyword evidence="2" id="KW-0223">Dioxygenase</keyword>
<evidence type="ECO:0000256" key="1">
    <source>
        <dbReference type="SAM" id="MobiDB-lite"/>
    </source>
</evidence>
<dbReference type="Pfam" id="PF05721">
    <property type="entry name" value="PhyH"/>
    <property type="match status" value="1"/>
</dbReference>
<gene>
    <name evidence="2" type="ORF">PGQ11_008129</name>
</gene>
<feature type="region of interest" description="Disordered" evidence="1">
    <location>
        <begin position="204"/>
        <end position="228"/>
    </location>
</feature>
<keyword evidence="3" id="KW-1185">Reference proteome</keyword>
<dbReference type="Proteomes" id="UP001390339">
    <property type="component" value="Unassembled WGS sequence"/>
</dbReference>
<feature type="compositionally biased region" description="Gly residues" evidence="1">
    <location>
        <begin position="204"/>
        <end position="220"/>
    </location>
</feature>
<proteinExistence type="predicted"/>
<dbReference type="Gene3D" id="2.60.120.620">
    <property type="entry name" value="q2cbj1_9rhob like domain"/>
    <property type="match status" value="1"/>
</dbReference>
<dbReference type="EMBL" id="JAPCWZ010000005">
    <property type="protein sequence ID" value="KAK8861894.1"/>
    <property type="molecule type" value="Genomic_DNA"/>
</dbReference>
<comment type="caution">
    <text evidence="2">The sequence shown here is derived from an EMBL/GenBank/DDBJ whole genome shotgun (WGS) entry which is preliminary data.</text>
</comment>
<accession>A0ABR2IE93</accession>
<dbReference type="PANTHER" id="PTHR37563">
    <property type="entry name" value="PHYTANOYL-COA DIOXYGENASE FAMILY PROTEIN (AFU_ORTHOLOGUE AFUA_2G03330)"/>
    <property type="match status" value="1"/>
</dbReference>
<reference evidence="2 3" key="1">
    <citation type="journal article" date="2024" name="IMA Fungus">
        <title>Apiospora arundinis, a panoply of carbohydrate-active enzymes and secondary metabolites.</title>
        <authorList>
            <person name="Sorensen T."/>
            <person name="Petersen C."/>
            <person name="Muurmann A.T."/>
            <person name="Christiansen J.V."/>
            <person name="Brundto M.L."/>
            <person name="Overgaard C.K."/>
            <person name="Boysen A.T."/>
            <person name="Wollenberg R.D."/>
            <person name="Larsen T.O."/>
            <person name="Sorensen J.L."/>
            <person name="Nielsen K.L."/>
            <person name="Sondergaard T.E."/>
        </authorList>
    </citation>
    <scope>NUCLEOTIDE SEQUENCE [LARGE SCALE GENOMIC DNA]</scope>
    <source>
        <strain evidence="2 3">AAU 773</strain>
    </source>
</reference>
<dbReference type="PANTHER" id="PTHR37563:SF2">
    <property type="entry name" value="PHYTANOYL-COA DIOXYGENASE FAMILY PROTEIN (AFU_ORTHOLOGUE AFUA_2G03330)"/>
    <property type="match status" value="1"/>
</dbReference>
<dbReference type="InterPro" id="IPR008775">
    <property type="entry name" value="Phytyl_CoA_dOase-like"/>
</dbReference>
<dbReference type="GO" id="GO:0051213">
    <property type="term" value="F:dioxygenase activity"/>
    <property type="evidence" value="ECO:0007669"/>
    <property type="project" value="UniProtKB-KW"/>
</dbReference>
<evidence type="ECO:0000313" key="2">
    <source>
        <dbReference type="EMBL" id="KAK8861894.1"/>
    </source>
</evidence>